<evidence type="ECO:0000313" key="5">
    <source>
        <dbReference type="Proteomes" id="UP000231501"/>
    </source>
</evidence>
<accession>A0A2G9CG15</accession>
<comment type="caution">
    <text evidence="4">The sequence shown here is derived from an EMBL/GenBank/DDBJ whole genome shotgun (WGS) entry which is preliminary data.</text>
</comment>
<dbReference type="GO" id="GO:0003700">
    <property type="term" value="F:DNA-binding transcription factor activity"/>
    <property type="evidence" value="ECO:0007669"/>
    <property type="project" value="InterPro"/>
</dbReference>
<reference evidence="4 5" key="1">
    <citation type="submission" date="2017-11" db="EMBL/GenBank/DDBJ databases">
        <title>Draft genome sequence of Mitsuaria sp. HWN-4.</title>
        <authorList>
            <person name="Gundlapally S.R."/>
        </authorList>
    </citation>
    <scope>NUCLEOTIDE SEQUENCE [LARGE SCALE GENOMIC DNA]</scope>
    <source>
        <strain evidence="4 5">HWN-4</strain>
    </source>
</reference>
<dbReference type="SMART" id="SM00342">
    <property type="entry name" value="HTH_ARAC"/>
    <property type="match status" value="1"/>
</dbReference>
<proteinExistence type="predicted"/>
<dbReference type="PROSITE" id="PS01124">
    <property type="entry name" value="HTH_ARAC_FAMILY_2"/>
    <property type="match status" value="1"/>
</dbReference>
<keyword evidence="5" id="KW-1185">Reference proteome</keyword>
<feature type="domain" description="HTH araC/xylS-type" evidence="3">
    <location>
        <begin position="210"/>
        <end position="308"/>
    </location>
</feature>
<dbReference type="EMBL" id="PEOG01000009">
    <property type="protein sequence ID" value="PIM54564.1"/>
    <property type="molecule type" value="Genomic_DNA"/>
</dbReference>
<name>A0A2G9CG15_9BURK</name>
<dbReference type="RefSeq" id="WP_099860209.1">
    <property type="nucleotide sequence ID" value="NZ_PEOG01000009.1"/>
</dbReference>
<gene>
    <name evidence="4" type="ORF">CS062_04065</name>
</gene>
<dbReference type="AlphaFoldDB" id="A0A2G9CG15"/>
<dbReference type="InterPro" id="IPR018060">
    <property type="entry name" value="HTH_AraC"/>
</dbReference>
<dbReference type="InterPro" id="IPR009594">
    <property type="entry name" value="Tscrpt_reg_HTH_AraC_N"/>
</dbReference>
<evidence type="ECO:0000256" key="2">
    <source>
        <dbReference type="ARBA" id="ARBA00023163"/>
    </source>
</evidence>
<dbReference type="Pfam" id="PF06719">
    <property type="entry name" value="AraC_N"/>
    <property type="match status" value="1"/>
</dbReference>
<dbReference type="GO" id="GO:0043565">
    <property type="term" value="F:sequence-specific DNA binding"/>
    <property type="evidence" value="ECO:0007669"/>
    <property type="project" value="InterPro"/>
</dbReference>
<keyword evidence="2" id="KW-0804">Transcription</keyword>
<keyword evidence="1" id="KW-0805">Transcription regulation</keyword>
<sequence>MVAPTPIPLADGFPDALQALRAQMVDLTLRHVDGDGTSATAISCLQLIKASCSAPKTAPALYEPGLAIVLQGRKKVELGTETLYYDPLHFLLVSMPMLPKGGVIEATPDKPYLCVRIGCDTATLAELMLEVGPAGTDAPPGAQSGLNVAPVSESLLGAALRLMQLLDSPQDQRVLGPLLQREIFYRVLTGPLGPRLRALAQQDSATRRLSRALDELNRRFSEAISIDELAAVAHMSASTLHQRFKQLTSMSPMQYQKQLRLQHARRLMLGHGLDAAAAAHQVGYESASQFSREYRRLFGTPPRADIEQLLRAG</sequence>
<dbReference type="SUPFAM" id="SSF46689">
    <property type="entry name" value="Homeodomain-like"/>
    <property type="match status" value="2"/>
</dbReference>
<organism evidence="4 5">
    <name type="scientific">Roseateles chitinivorans</name>
    <dbReference type="NCBI Taxonomy" id="2917965"/>
    <lineage>
        <taxon>Bacteria</taxon>
        <taxon>Pseudomonadati</taxon>
        <taxon>Pseudomonadota</taxon>
        <taxon>Betaproteobacteria</taxon>
        <taxon>Burkholderiales</taxon>
        <taxon>Sphaerotilaceae</taxon>
        <taxon>Roseateles</taxon>
    </lineage>
</organism>
<evidence type="ECO:0000259" key="3">
    <source>
        <dbReference type="PROSITE" id="PS01124"/>
    </source>
</evidence>
<dbReference type="Gene3D" id="1.10.10.60">
    <property type="entry name" value="Homeodomain-like"/>
    <property type="match status" value="1"/>
</dbReference>
<evidence type="ECO:0000256" key="1">
    <source>
        <dbReference type="ARBA" id="ARBA00023015"/>
    </source>
</evidence>
<dbReference type="PANTHER" id="PTHR43436:SF1">
    <property type="entry name" value="TRANSCRIPTIONAL REGULATORY PROTEIN"/>
    <property type="match status" value="1"/>
</dbReference>
<dbReference type="OrthoDB" id="34150at2"/>
<dbReference type="Pfam" id="PF12833">
    <property type="entry name" value="HTH_18"/>
    <property type="match status" value="1"/>
</dbReference>
<dbReference type="PANTHER" id="PTHR43436">
    <property type="entry name" value="ARAC-FAMILY TRANSCRIPTIONAL REGULATOR"/>
    <property type="match status" value="1"/>
</dbReference>
<protein>
    <submittedName>
        <fullName evidence="4">AraC family transcriptional regulator CmrA</fullName>
    </submittedName>
</protein>
<evidence type="ECO:0000313" key="4">
    <source>
        <dbReference type="EMBL" id="PIM54564.1"/>
    </source>
</evidence>
<dbReference type="Proteomes" id="UP000231501">
    <property type="component" value="Unassembled WGS sequence"/>
</dbReference>
<dbReference type="InterPro" id="IPR009057">
    <property type="entry name" value="Homeodomain-like_sf"/>
</dbReference>